<feature type="signal peptide" evidence="3">
    <location>
        <begin position="1"/>
        <end position="17"/>
    </location>
</feature>
<evidence type="ECO:0000256" key="2">
    <source>
        <dbReference type="SAM" id="Phobius"/>
    </source>
</evidence>
<feature type="coiled-coil region" evidence="1">
    <location>
        <begin position="770"/>
        <end position="802"/>
    </location>
</feature>
<dbReference type="InterPro" id="IPR016032">
    <property type="entry name" value="Sig_transdc_resp-reg_C-effctor"/>
</dbReference>
<comment type="caution">
    <text evidence="5">The sequence shown here is derived from an EMBL/GenBank/DDBJ whole genome shotgun (WGS) entry which is preliminary data.</text>
</comment>
<sequence>MKSFSIIFILFSLGLFAQELPPIQNYTPIEYAAENQNWSIDQAHNKNIYVANNGGLLEFNGSTWQLYQSPYGTPIKSVKVIGDKVYTGSYMEFGFWSKDKFGDLEYTSISKNTKNELIEDEHFWNISSFEDWVLFQSLDRIYIYDTLKNSFEIIEAKTNRAAILEVENRIYFQKLGQGLFTIENGKPLLVSNQSFLKKDNVIASVSLNNNKVLITEHGEFYSLKNNIVSKLNISDDPNFNASKIYSALQLNDGSLILGTISNGIYHLDQKGKIIQHINQEKGLNNNTILSLFQDMDNNLWLGLDNGLSVLNLDSPFAEYIDQLGVVGVVYTAALFNDALYLGTNQGLFYKHRNDEASFKLIEGTQGQVWLLKEINGTLFCGHHNGTYVIEENKAKHISDFAGTWDIKPIDSNNNLLLQGNYKGLSILEKTNGEWKFRNQIEGFDISSRFFQFIDKHQILINHDFKGVFSLQIDNEYSSVVEEEHFTSKGTSSSLVLYNGDILYSTVNGVYKYLVANDDFVIDSILTSKFITNEESVHGILQPTDANEKLWGFTNNNIICVTPGLLSGNPKYVKVSIPKSFRRSMGVVGFESIVQLKNELYLIGNSNGYVTLDLNKIKENEFEIYINSITKEFYDSPKKKVELKGANEFNFSDNNLHFYYNVPEYDKYTEVNYQYKLEGEYDEWSSWSSTSNVSFANLSYGSYNFMVRAKIGNKISKNTSHYSFIIHRPWYLSIWAILSYICIGILFSILVHKLYKNYYRQQQHQIVKENKKKLKRKKLKNQKKIVQIKNEQLKGLIENKNRELAISTMSIIKKNEFLNAIKDKLKENENNPQIKSVIRTIDRNINNEDDWKFFENAFNNADKDFLKKVKIKHSELSAKDLRLCAYLRLNLSSKEIAPLLNISVRSVEVKRYRLRKKMNLSHEDSLTDYIMNL</sequence>
<name>A0A1B7ZFS4_9FLAO</name>
<keyword evidence="2" id="KW-0472">Membrane</keyword>
<dbReference type="Gene3D" id="1.10.10.10">
    <property type="entry name" value="Winged helix-like DNA-binding domain superfamily/Winged helix DNA-binding domain"/>
    <property type="match status" value="1"/>
</dbReference>
<dbReference type="RefSeq" id="WP_068481868.1">
    <property type="nucleotide sequence ID" value="NZ_CP018760.1"/>
</dbReference>
<dbReference type="SUPFAM" id="SSF50998">
    <property type="entry name" value="Quinoprotein alcohol dehydrogenase-like"/>
    <property type="match status" value="1"/>
</dbReference>
<evidence type="ECO:0000313" key="6">
    <source>
        <dbReference type="Proteomes" id="UP000092164"/>
    </source>
</evidence>
<dbReference type="EMBL" id="LZFP01000001">
    <property type="protein sequence ID" value="OBR42416.1"/>
    <property type="molecule type" value="Genomic_DNA"/>
</dbReference>
<dbReference type="InterPro" id="IPR015943">
    <property type="entry name" value="WD40/YVTN_repeat-like_dom_sf"/>
</dbReference>
<gene>
    <name evidence="5" type="ORF">A9200_02405</name>
</gene>
<reference evidence="6" key="1">
    <citation type="submission" date="2016-06" db="EMBL/GenBank/DDBJ databases">
        <authorList>
            <person name="Zhan P."/>
        </authorList>
    </citation>
    <scope>NUCLEOTIDE SEQUENCE [LARGE SCALE GENOMIC DNA]</scope>
    <source>
        <strain evidence="6">T28</strain>
    </source>
</reference>
<feature type="domain" description="HTH luxR-type" evidence="4">
    <location>
        <begin position="872"/>
        <end position="929"/>
    </location>
</feature>
<dbReference type="GO" id="GO:0006355">
    <property type="term" value="P:regulation of DNA-templated transcription"/>
    <property type="evidence" value="ECO:0007669"/>
    <property type="project" value="InterPro"/>
</dbReference>
<dbReference type="GO" id="GO:0003677">
    <property type="term" value="F:DNA binding"/>
    <property type="evidence" value="ECO:0007669"/>
    <property type="project" value="InterPro"/>
</dbReference>
<dbReference type="OrthoDB" id="1090267at2"/>
<dbReference type="AlphaFoldDB" id="A0A1B7ZFS4"/>
<dbReference type="InterPro" id="IPR011110">
    <property type="entry name" value="Reg_prop"/>
</dbReference>
<dbReference type="SMART" id="SM00421">
    <property type="entry name" value="HTH_LUXR"/>
    <property type="match status" value="1"/>
</dbReference>
<keyword evidence="2" id="KW-0812">Transmembrane</keyword>
<dbReference type="Gene3D" id="2.130.10.10">
    <property type="entry name" value="YVTN repeat-like/Quinoprotein amine dehydrogenase"/>
    <property type="match status" value="2"/>
</dbReference>
<proteinExistence type="predicted"/>
<dbReference type="InterPro" id="IPR013783">
    <property type="entry name" value="Ig-like_fold"/>
</dbReference>
<feature type="transmembrane region" description="Helical" evidence="2">
    <location>
        <begin position="729"/>
        <end position="750"/>
    </location>
</feature>
<evidence type="ECO:0000259" key="4">
    <source>
        <dbReference type="SMART" id="SM00421"/>
    </source>
</evidence>
<organism evidence="5 6">
    <name type="scientific">Maribacter hydrothermalis</name>
    <dbReference type="NCBI Taxonomy" id="1836467"/>
    <lineage>
        <taxon>Bacteria</taxon>
        <taxon>Pseudomonadati</taxon>
        <taxon>Bacteroidota</taxon>
        <taxon>Flavobacteriia</taxon>
        <taxon>Flavobacteriales</taxon>
        <taxon>Flavobacteriaceae</taxon>
        <taxon>Maribacter</taxon>
    </lineage>
</organism>
<dbReference type="KEGG" id="mart:BTR34_10785"/>
<dbReference type="InterPro" id="IPR000792">
    <property type="entry name" value="Tscrpt_reg_LuxR_C"/>
</dbReference>
<dbReference type="Gene3D" id="2.60.40.10">
    <property type="entry name" value="Immunoglobulins"/>
    <property type="match status" value="1"/>
</dbReference>
<dbReference type="Proteomes" id="UP000092164">
    <property type="component" value="Unassembled WGS sequence"/>
</dbReference>
<protein>
    <submittedName>
        <fullName evidence="5">Two component regulator three y domain-containing protein</fullName>
    </submittedName>
</protein>
<keyword evidence="2" id="KW-1133">Transmembrane helix</keyword>
<dbReference type="InterPro" id="IPR036388">
    <property type="entry name" value="WH-like_DNA-bd_sf"/>
</dbReference>
<dbReference type="InterPro" id="IPR011047">
    <property type="entry name" value="Quinoprotein_ADH-like_sf"/>
</dbReference>
<evidence type="ECO:0000256" key="3">
    <source>
        <dbReference type="SAM" id="SignalP"/>
    </source>
</evidence>
<dbReference type="STRING" id="1836467.BTR34_10785"/>
<dbReference type="Pfam" id="PF07495">
    <property type="entry name" value="Y_Y_Y"/>
    <property type="match status" value="1"/>
</dbReference>
<feature type="chain" id="PRO_5008602630" evidence="3">
    <location>
        <begin position="18"/>
        <end position="932"/>
    </location>
</feature>
<keyword evidence="3" id="KW-0732">Signal</keyword>
<dbReference type="InterPro" id="IPR011123">
    <property type="entry name" value="Y_Y_Y"/>
</dbReference>
<keyword evidence="1" id="KW-0175">Coiled coil</keyword>
<dbReference type="SUPFAM" id="SSF46894">
    <property type="entry name" value="C-terminal effector domain of the bipartite response regulators"/>
    <property type="match status" value="1"/>
</dbReference>
<evidence type="ECO:0000256" key="1">
    <source>
        <dbReference type="SAM" id="Coils"/>
    </source>
</evidence>
<accession>A0A1B7ZFS4</accession>
<keyword evidence="6" id="KW-1185">Reference proteome</keyword>
<dbReference type="Pfam" id="PF07494">
    <property type="entry name" value="Reg_prop"/>
    <property type="match status" value="1"/>
</dbReference>
<evidence type="ECO:0000313" key="5">
    <source>
        <dbReference type="EMBL" id="OBR42416.1"/>
    </source>
</evidence>